<dbReference type="RefSeq" id="WP_158238874.1">
    <property type="nucleotide sequence ID" value="NZ_JAOUTP010000038.1"/>
</dbReference>
<accession>A0AAW8XSU2</accession>
<dbReference type="InterPro" id="IPR003615">
    <property type="entry name" value="HNH_nuc"/>
</dbReference>
<dbReference type="EMBL" id="JAWHZD010000012">
    <property type="protein sequence ID" value="MDV0843393.1"/>
    <property type="molecule type" value="Genomic_DNA"/>
</dbReference>
<dbReference type="Proteomes" id="UP001284547">
    <property type="component" value="Unassembled WGS sequence"/>
</dbReference>
<evidence type="ECO:0000313" key="2">
    <source>
        <dbReference type="EMBL" id="MDV0843393.1"/>
    </source>
</evidence>
<protein>
    <submittedName>
        <fullName evidence="2">HNH endonuclease signature motif containing protein</fullName>
        <ecNumber evidence="2">3.1.-.-</ecNumber>
    </submittedName>
</protein>
<name>A0AAW8XSU2_9ENTR</name>
<keyword evidence="2" id="KW-0255">Endonuclease</keyword>
<comment type="caution">
    <text evidence="2">The sequence shown here is derived from an EMBL/GenBank/DDBJ whole genome shotgun (WGS) entry which is preliminary data.</text>
</comment>
<evidence type="ECO:0000313" key="3">
    <source>
        <dbReference type="Proteomes" id="UP001284547"/>
    </source>
</evidence>
<sequence length="316" mass="36810">MKNQRAWAFKTINKKELRYRGNDGYDDNPFKSYSYDNFVANHKQVKNGDIVVIYDRKQVIGVAKISSLIKENSHKEINQCPIDNCDAEKIRTRANKTPEWRCSNGHEFDKPLKKSIPVIKFTAFYCNDFKVLKMSCLELEGKIINHNKQLSIQEVKLEWAKHLWDDNGNYIDNLESLEASEPEALFDKEDLREIVNRSIKQRRGQRSFREKIIKKNNHCAITKCAVLDILEAAHIYPYRNKSHNHISNGVLLRADIHTLFDLDLIAIEPTSFTVHINNKLKDSEYSIYEGSALSISHELSLEAIEERWAIFIEKNK</sequence>
<evidence type="ECO:0000259" key="1">
    <source>
        <dbReference type="Pfam" id="PF13391"/>
    </source>
</evidence>
<keyword evidence="2" id="KW-0540">Nuclease</keyword>
<dbReference type="Pfam" id="PF13391">
    <property type="entry name" value="HNH_2"/>
    <property type="match status" value="1"/>
</dbReference>
<dbReference type="AlphaFoldDB" id="A0AAW8XSU2"/>
<proteinExistence type="predicted"/>
<dbReference type="GO" id="GO:0004519">
    <property type="term" value="F:endonuclease activity"/>
    <property type="evidence" value="ECO:0007669"/>
    <property type="project" value="UniProtKB-KW"/>
</dbReference>
<organism evidence="2 3">
    <name type="scientific">Klebsiella quasipneumoniae subsp. quasipneumoniae</name>
    <dbReference type="NCBI Taxonomy" id="1667327"/>
    <lineage>
        <taxon>Bacteria</taxon>
        <taxon>Pseudomonadati</taxon>
        <taxon>Pseudomonadota</taxon>
        <taxon>Gammaproteobacteria</taxon>
        <taxon>Enterobacterales</taxon>
        <taxon>Enterobacteriaceae</taxon>
        <taxon>Klebsiella/Raoultella group</taxon>
        <taxon>Klebsiella</taxon>
        <taxon>Klebsiella pneumoniae complex</taxon>
    </lineage>
</organism>
<keyword evidence="2" id="KW-0378">Hydrolase</keyword>
<dbReference type="EC" id="3.1.-.-" evidence="2"/>
<reference evidence="2" key="1">
    <citation type="submission" date="2023-10" db="EMBL/GenBank/DDBJ databases">
        <title>Surveillance and assessment of the effects of hospital wastewater treatment on clearance of pathogenic bacterial and antimicrobial resistance genes.</title>
        <authorList>
            <person name="Wu Y."/>
        </authorList>
    </citation>
    <scope>NUCLEOTIDE SEQUENCE</scope>
    <source>
        <strain evidence="2">23-M-SRM-33-1</strain>
    </source>
</reference>
<feature type="domain" description="HNH nuclease" evidence="1">
    <location>
        <begin position="219"/>
        <end position="268"/>
    </location>
</feature>
<dbReference type="GO" id="GO:0016787">
    <property type="term" value="F:hydrolase activity"/>
    <property type="evidence" value="ECO:0007669"/>
    <property type="project" value="UniProtKB-KW"/>
</dbReference>
<gene>
    <name evidence="2" type="ORF">RZP41_19340</name>
</gene>